<dbReference type="STRING" id="314230.DSM3645_25609"/>
<name>A4A2A8_9BACT</name>
<dbReference type="HOGENOM" id="CLU_079354_3_0_0"/>
<evidence type="ECO:0000313" key="3">
    <source>
        <dbReference type="Proteomes" id="UP000004358"/>
    </source>
</evidence>
<organism evidence="2 3">
    <name type="scientific">Blastopirellula marina DSM 3645</name>
    <dbReference type="NCBI Taxonomy" id="314230"/>
    <lineage>
        <taxon>Bacteria</taxon>
        <taxon>Pseudomonadati</taxon>
        <taxon>Planctomycetota</taxon>
        <taxon>Planctomycetia</taxon>
        <taxon>Pirellulales</taxon>
        <taxon>Pirellulaceae</taxon>
        <taxon>Blastopirellula</taxon>
    </lineage>
</organism>
<dbReference type="Proteomes" id="UP000004358">
    <property type="component" value="Unassembled WGS sequence"/>
</dbReference>
<reference evidence="2 3" key="1">
    <citation type="submission" date="2006-02" db="EMBL/GenBank/DDBJ databases">
        <authorList>
            <person name="Amann R."/>
            <person name="Ferriera S."/>
            <person name="Johnson J."/>
            <person name="Kravitz S."/>
            <person name="Halpern A."/>
            <person name="Remington K."/>
            <person name="Beeson K."/>
            <person name="Tran B."/>
            <person name="Rogers Y.-H."/>
            <person name="Friedman R."/>
            <person name="Venter J.C."/>
        </authorList>
    </citation>
    <scope>NUCLEOTIDE SEQUENCE [LARGE SCALE GENOMIC DNA]</scope>
    <source>
        <strain evidence="2 3">DSM 3645</strain>
    </source>
</reference>
<dbReference type="EMBL" id="AANZ01000043">
    <property type="protein sequence ID" value="EAQ77074.1"/>
    <property type="molecule type" value="Genomic_DNA"/>
</dbReference>
<dbReference type="AlphaFoldDB" id="A4A2A8"/>
<evidence type="ECO:0000259" key="1">
    <source>
        <dbReference type="Pfam" id="PF21831"/>
    </source>
</evidence>
<dbReference type="OrthoDB" id="5515732at2"/>
<dbReference type="InterPro" id="IPR054186">
    <property type="entry name" value="DUF6891"/>
</dbReference>
<comment type="caution">
    <text evidence="2">The sequence shown here is derived from an EMBL/GenBank/DDBJ whole genome shotgun (WGS) entry which is preliminary data.</text>
</comment>
<dbReference type="Pfam" id="PF21831">
    <property type="entry name" value="DUF6891"/>
    <property type="match status" value="1"/>
</dbReference>
<dbReference type="RefSeq" id="WP_002653016.1">
    <property type="nucleotide sequence ID" value="NZ_CH672376.1"/>
</dbReference>
<sequence>MSQNNDWNDASRAELRATIRNFILGELRLKRLAPEDLLDSCCASIIEEESPAEEEADFEQFAEEEVERIKTELQSEEATWPAETDCDRLDRVELELRKRGILLWQVSPCCDTCTVSEISLRIDAIELREPGFKDQVRGYSFFIDQNMPESLAETTETSVYLGYGWLSPADSKDAADDYETNALGIAREVEGCLRDEGFEVNWDGSFSRKIGLALNWRRRNLLA</sequence>
<proteinExistence type="predicted"/>
<protein>
    <recommendedName>
        <fullName evidence="1">DUF6891 domain-containing protein</fullName>
    </recommendedName>
</protein>
<evidence type="ECO:0000313" key="2">
    <source>
        <dbReference type="EMBL" id="EAQ77074.1"/>
    </source>
</evidence>
<gene>
    <name evidence="2" type="ORF">DSM3645_25609</name>
</gene>
<feature type="domain" description="DUF6891" evidence="1">
    <location>
        <begin position="13"/>
        <end position="219"/>
    </location>
</feature>
<accession>A4A2A8</accession>